<dbReference type="AlphaFoldDB" id="A0A0F7BYP2"/>
<accession>A0A0F7BYP2</accession>
<protein>
    <submittedName>
        <fullName evidence="1">Uncharacterized protein</fullName>
    </submittedName>
</protein>
<reference evidence="1" key="1">
    <citation type="submission" date="2015-03" db="EMBL/GenBank/DDBJ databases">
        <title>MIGS Cultured Bacterial/Archaeal sample from Brevibacillus laterosporus.</title>
        <authorList>
            <person name="Zeng D."/>
            <person name="Zhu L."/>
            <person name="Dong G."/>
            <person name="Ye W."/>
            <person name="Ren D."/>
            <person name="Wu L."/>
            <person name="Xu J."/>
            <person name="Li G."/>
            <person name="Guo L."/>
        </authorList>
    </citation>
    <scope>NUCLEOTIDE SEQUENCE</scope>
    <source>
        <strain evidence="1">B9</strain>
    </source>
</reference>
<proteinExistence type="predicted"/>
<organism evidence="1">
    <name type="scientific">Brevibacillus laterosporus</name>
    <name type="common">Bacillus laterosporus</name>
    <dbReference type="NCBI Taxonomy" id="1465"/>
    <lineage>
        <taxon>Bacteria</taxon>
        <taxon>Bacillati</taxon>
        <taxon>Bacillota</taxon>
        <taxon>Bacilli</taxon>
        <taxon>Bacillales</taxon>
        <taxon>Paenibacillaceae</taxon>
        <taxon>Brevibacillus</taxon>
    </lineage>
</organism>
<name>A0A0F7BYP2_BRELA</name>
<sequence>MLPAFVLLICLNASESLFLDREHIIKKHSWQFEARGHFPRGSEGHTLMLKREGFAIKRMLLFKSKIPPSILRLQVKDLRRSYGKGKKSIP</sequence>
<evidence type="ECO:0000313" key="1">
    <source>
        <dbReference type="EMBL" id="AKF92494.1"/>
    </source>
</evidence>
<gene>
    <name evidence="1" type="ORF">EX87_01475</name>
</gene>
<dbReference type="EMBL" id="CP011074">
    <property type="protein sequence ID" value="AKF92494.1"/>
    <property type="molecule type" value="Genomic_DNA"/>
</dbReference>